<evidence type="ECO:0000256" key="1">
    <source>
        <dbReference type="SAM" id="MobiDB-lite"/>
    </source>
</evidence>
<dbReference type="Gene3D" id="2.60.40.420">
    <property type="entry name" value="Cupredoxins - blue copper proteins"/>
    <property type="match status" value="1"/>
</dbReference>
<feature type="signal peptide" evidence="3">
    <location>
        <begin position="1"/>
        <end position="19"/>
    </location>
</feature>
<dbReference type="InterPro" id="IPR052918">
    <property type="entry name" value="Motility_Chemotaxis_Reg"/>
</dbReference>
<keyword evidence="2" id="KW-1133">Transmembrane helix</keyword>
<accession>A0A9W7AW63</accession>
<dbReference type="InterPro" id="IPR008972">
    <property type="entry name" value="Cupredoxin"/>
</dbReference>
<feature type="transmembrane region" description="Helical" evidence="2">
    <location>
        <begin position="645"/>
        <end position="666"/>
    </location>
</feature>
<feature type="chain" id="PRO_5040799192" evidence="3">
    <location>
        <begin position="20"/>
        <end position="702"/>
    </location>
</feature>
<dbReference type="AlphaFoldDB" id="A0A9W7AW63"/>
<dbReference type="PANTHER" id="PTHR35580:SF1">
    <property type="entry name" value="PHYTASE-LIKE DOMAIN-CONTAINING PROTEIN"/>
    <property type="match status" value="1"/>
</dbReference>
<dbReference type="Proteomes" id="UP001165085">
    <property type="component" value="Unassembled WGS sequence"/>
</dbReference>
<comment type="caution">
    <text evidence="4">The sequence shown here is derived from an EMBL/GenBank/DDBJ whole genome shotgun (WGS) entry which is preliminary data.</text>
</comment>
<dbReference type="PROSITE" id="PS51257">
    <property type="entry name" value="PROKAR_LIPOPROTEIN"/>
    <property type="match status" value="1"/>
</dbReference>
<evidence type="ECO:0000256" key="3">
    <source>
        <dbReference type="SAM" id="SignalP"/>
    </source>
</evidence>
<evidence type="ECO:0000313" key="5">
    <source>
        <dbReference type="Proteomes" id="UP001165085"/>
    </source>
</evidence>
<organism evidence="4 5">
    <name type="scientific">Triparma strigata</name>
    <dbReference type="NCBI Taxonomy" id="1606541"/>
    <lineage>
        <taxon>Eukaryota</taxon>
        <taxon>Sar</taxon>
        <taxon>Stramenopiles</taxon>
        <taxon>Ochrophyta</taxon>
        <taxon>Bolidophyceae</taxon>
        <taxon>Parmales</taxon>
        <taxon>Triparmaceae</taxon>
        <taxon>Triparma</taxon>
    </lineage>
</organism>
<proteinExistence type="predicted"/>
<reference evidence="5" key="1">
    <citation type="journal article" date="2023" name="Commun. Biol.">
        <title>Genome analysis of Parmales, the sister group of diatoms, reveals the evolutionary specialization of diatoms from phago-mixotrophs to photoautotrophs.</title>
        <authorList>
            <person name="Ban H."/>
            <person name="Sato S."/>
            <person name="Yoshikawa S."/>
            <person name="Yamada K."/>
            <person name="Nakamura Y."/>
            <person name="Ichinomiya M."/>
            <person name="Sato N."/>
            <person name="Blanc-Mathieu R."/>
            <person name="Endo H."/>
            <person name="Kuwata A."/>
            <person name="Ogata H."/>
        </authorList>
    </citation>
    <scope>NUCLEOTIDE SEQUENCE [LARGE SCALE GENOMIC DNA]</scope>
    <source>
        <strain evidence="5">NIES 3701</strain>
    </source>
</reference>
<keyword evidence="2" id="KW-0812">Transmembrane</keyword>
<keyword evidence="5" id="KW-1185">Reference proteome</keyword>
<feature type="region of interest" description="Disordered" evidence="1">
    <location>
        <begin position="676"/>
        <end position="702"/>
    </location>
</feature>
<evidence type="ECO:0000313" key="4">
    <source>
        <dbReference type="EMBL" id="GMH76178.1"/>
    </source>
</evidence>
<keyword evidence="2" id="KW-0472">Membrane</keyword>
<name>A0A9W7AW63_9STRA</name>
<gene>
    <name evidence="4" type="ORF">TrST_g9477</name>
</gene>
<protein>
    <submittedName>
        <fullName evidence="4">Uncharacterized protein</fullName>
    </submittedName>
</protein>
<evidence type="ECO:0000256" key="2">
    <source>
        <dbReference type="SAM" id="Phobius"/>
    </source>
</evidence>
<dbReference type="EMBL" id="BRXY01000195">
    <property type="protein sequence ID" value="GMH76178.1"/>
    <property type="molecule type" value="Genomic_DNA"/>
</dbReference>
<dbReference type="OrthoDB" id="193556at2759"/>
<keyword evidence="3" id="KW-0732">Signal</keyword>
<dbReference type="PANTHER" id="PTHR35580">
    <property type="entry name" value="CELL SURFACE GLYCOPROTEIN (S-LAYER PROTEIN)-LIKE PROTEIN"/>
    <property type="match status" value="1"/>
</dbReference>
<sequence length="702" mass="74566">MAKLLLALTSFYAFAQASAACDHYSVQLIAPDPAMAQAIWWDGHFYPSFHVGPCTILNFGSIQSNQNVVKVNENGYDVCGGDDGYNALEPSVTSEVGSYGEGDVIYRVEDVTEDEDLYFIDTMAELAHCENGQKVHISVVAEAKPWNLQFGSPEEDTVRGITYDRTTGHVVLVGDTMGGLDPSMNDGYSLGGKDCWAAVVDGLSGELRWKVQEGTSLYERFVAVAVDNSDASIWIIGETDKGLFYDPSSSAVDGSSADSIDVFLARYDSTGQLIDHVLIGGSGQNFAVDLKVVEGGDVIVLVAHSDSDHRYLGDGSTYGGDMVMRVYRLDGDNLRAETFADSLNNGGCDPSKGCKWMREFYTDEGASHTHQDSDSGMGDGKPWRDVTPSGVTVGLKDGQEIVYVTGVTSGSSVDLGGDSGGASVFDGFLVQMKADDGAVISSSRITSGSDRDKVAGICMSSGGDPVVVGFTKGSMKTGVENAGGFDLFARMYSKVSMEEIWSIQKGGPEDDFGFSCSSEGGAVYVAGRSRGGFEGVGGWDARLIKVNGNSGEVEWDRQFGTPEDDRIGDGGASGGVIFDEVGGAIVAGVTRGGWGGKSEGNWDVFMARLSPSGDFKASFDSEYSDGYGVGGGENAGYKMTGEVKAFVTVLVVVAAIAMCYCGYLWGVKKTETKYGRLRDDPGDQGLNSKPVMMKQDDENYDL</sequence>